<dbReference type="EMBL" id="JMIW01000004">
    <property type="protein sequence ID" value="KEO89839.1"/>
    <property type="molecule type" value="Genomic_DNA"/>
</dbReference>
<dbReference type="eggNOG" id="ENOG5031CWB">
    <property type="taxonomic scope" value="Bacteria"/>
</dbReference>
<dbReference type="RefSeq" id="WP_034960413.1">
    <property type="nucleotide sequence ID" value="NZ_JMIW01000004.1"/>
</dbReference>
<evidence type="ECO:0000313" key="3">
    <source>
        <dbReference type="EMBL" id="KEO89839.1"/>
    </source>
</evidence>
<comment type="caution">
    <text evidence="3">The sequence shown here is derived from an EMBL/GenBank/DDBJ whole genome shotgun (WGS) entry which is preliminary data.</text>
</comment>
<feature type="transmembrane region" description="Helical" evidence="2">
    <location>
        <begin position="110"/>
        <end position="133"/>
    </location>
</feature>
<dbReference type="Proteomes" id="UP000027647">
    <property type="component" value="Unassembled WGS sequence"/>
</dbReference>
<evidence type="ECO:0008006" key="5">
    <source>
        <dbReference type="Google" id="ProtNLM"/>
    </source>
</evidence>
<keyword evidence="2" id="KW-0812">Transmembrane</keyword>
<accession>A0A074M8U2</accession>
<name>A0A074M8U2_ERYLO</name>
<keyword evidence="2" id="KW-1133">Transmembrane helix</keyword>
<feature type="compositionally biased region" description="Low complexity" evidence="1">
    <location>
        <begin position="11"/>
        <end position="23"/>
    </location>
</feature>
<proteinExistence type="predicted"/>
<organism evidence="3 4">
    <name type="scientific">Erythrobacter longus</name>
    <dbReference type="NCBI Taxonomy" id="1044"/>
    <lineage>
        <taxon>Bacteria</taxon>
        <taxon>Pseudomonadati</taxon>
        <taxon>Pseudomonadota</taxon>
        <taxon>Alphaproteobacteria</taxon>
        <taxon>Sphingomonadales</taxon>
        <taxon>Erythrobacteraceae</taxon>
        <taxon>Erythrobacter/Porphyrobacter group</taxon>
        <taxon>Erythrobacter</taxon>
    </lineage>
</organism>
<evidence type="ECO:0000256" key="2">
    <source>
        <dbReference type="SAM" id="Phobius"/>
    </source>
</evidence>
<reference evidence="3 4" key="1">
    <citation type="submission" date="2014-04" db="EMBL/GenBank/DDBJ databases">
        <title>A comprehensive comparison of genomes of Erythrobacter spp. strains.</title>
        <authorList>
            <person name="Zheng Q."/>
        </authorList>
    </citation>
    <scope>NUCLEOTIDE SEQUENCE [LARGE SCALE GENOMIC DNA]</scope>
    <source>
        <strain evidence="3 4">DSM 6997</strain>
    </source>
</reference>
<feature type="transmembrane region" description="Helical" evidence="2">
    <location>
        <begin position="38"/>
        <end position="58"/>
    </location>
</feature>
<feature type="region of interest" description="Disordered" evidence="1">
    <location>
        <begin position="1"/>
        <end position="23"/>
    </location>
</feature>
<keyword evidence="2" id="KW-0472">Membrane</keyword>
<dbReference type="AlphaFoldDB" id="A0A074M8U2"/>
<keyword evidence="4" id="KW-1185">Reference proteome</keyword>
<gene>
    <name evidence="3" type="ORF">EH31_11850</name>
</gene>
<sequence length="134" mass="14600">MNELMNSHGAGSHSGTESTTDTSGEMLRDWRKGMSDHVAYALLVYTGLQIFMTVKALGEGTSSLLPYIALVVLVAAIIPACRWFERRWTGMSDEEATDPSFAGAFRRDTVMLWLLAIGLPLVLTGLCKAIFALS</sequence>
<evidence type="ECO:0000256" key="1">
    <source>
        <dbReference type="SAM" id="MobiDB-lite"/>
    </source>
</evidence>
<dbReference type="STRING" id="1044.EH31_11850"/>
<protein>
    <recommendedName>
        <fullName evidence="5">Transmembrane protein</fullName>
    </recommendedName>
</protein>
<evidence type="ECO:0000313" key="4">
    <source>
        <dbReference type="Proteomes" id="UP000027647"/>
    </source>
</evidence>
<feature type="transmembrane region" description="Helical" evidence="2">
    <location>
        <begin position="64"/>
        <end position="84"/>
    </location>
</feature>